<dbReference type="Proteomes" id="UP001303473">
    <property type="component" value="Unassembled WGS sequence"/>
</dbReference>
<dbReference type="InterPro" id="IPR011990">
    <property type="entry name" value="TPR-like_helical_dom_sf"/>
</dbReference>
<feature type="region of interest" description="Disordered" evidence="2">
    <location>
        <begin position="1"/>
        <end position="94"/>
    </location>
</feature>
<keyword evidence="1" id="KW-0802">TPR repeat</keyword>
<dbReference type="Gene3D" id="1.25.40.10">
    <property type="entry name" value="Tetratricopeptide repeat domain"/>
    <property type="match status" value="3"/>
</dbReference>
<dbReference type="PROSITE" id="PS50005">
    <property type="entry name" value="TPR"/>
    <property type="match status" value="1"/>
</dbReference>
<dbReference type="InterPro" id="IPR027417">
    <property type="entry name" value="P-loop_NTPase"/>
</dbReference>
<feature type="region of interest" description="Disordered" evidence="2">
    <location>
        <begin position="304"/>
        <end position="326"/>
    </location>
</feature>
<dbReference type="EMBL" id="MU853837">
    <property type="protein sequence ID" value="KAK3938097.1"/>
    <property type="molecule type" value="Genomic_DNA"/>
</dbReference>
<evidence type="ECO:0000256" key="2">
    <source>
        <dbReference type="SAM" id="MobiDB-lite"/>
    </source>
</evidence>
<dbReference type="SUPFAM" id="SSF53167">
    <property type="entry name" value="Purine and uridine phosphorylases"/>
    <property type="match status" value="1"/>
</dbReference>
<proteinExistence type="predicted"/>
<reference evidence="4" key="1">
    <citation type="journal article" date="2023" name="Mol. Phylogenet. Evol.">
        <title>Genome-scale phylogeny and comparative genomics of the fungal order Sordariales.</title>
        <authorList>
            <person name="Hensen N."/>
            <person name="Bonometti L."/>
            <person name="Westerberg I."/>
            <person name="Brannstrom I.O."/>
            <person name="Guillou S."/>
            <person name="Cros-Aarteil S."/>
            <person name="Calhoun S."/>
            <person name="Haridas S."/>
            <person name="Kuo A."/>
            <person name="Mondo S."/>
            <person name="Pangilinan J."/>
            <person name="Riley R."/>
            <person name="LaButti K."/>
            <person name="Andreopoulos B."/>
            <person name="Lipzen A."/>
            <person name="Chen C."/>
            <person name="Yan M."/>
            <person name="Daum C."/>
            <person name="Ng V."/>
            <person name="Clum A."/>
            <person name="Steindorff A."/>
            <person name="Ohm R.A."/>
            <person name="Martin F."/>
            <person name="Silar P."/>
            <person name="Natvig D.O."/>
            <person name="Lalanne C."/>
            <person name="Gautier V."/>
            <person name="Ament-Velasquez S.L."/>
            <person name="Kruys A."/>
            <person name="Hutchinson M.I."/>
            <person name="Powell A.J."/>
            <person name="Barry K."/>
            <person name="Miller A.N."/>
            <person name="Grigoriev I.V."/>
            <person name="Debuchy R."/>
            <person name="Gladieux P."/>
            <person name="Hiltunen Thoren M."/>
            <person name="Johannesson H."/>
        </authorList>
    </citation>
    <scope>NUCLEOTIDE SEQUENCE [LARGE SCALE GENOMIC DNA]</scope>
    <source>
        <strain evidence="4">CBS 340.73</strain>
    </source>
</reference>
<dbReference type="InterPro" id="IPR053137">
    <property type="entry name" value="NLR-like"/>
</dbReference>
<gene>
    <name evidence="3" type="ORF">QBC46DRAFT_460444</name>
</gene>
<feature type="repeat" description="TPR" evidence="1">
    <location>
        <begin position="730"/>
        <end position="763"/>
    </location>
</feature>
<comment type="caution">
    <text evidence="3">The sequence shown here is derived from an EMBL/GenBank/DDBJ whole genome shotgun (WGS) entry which is preliminary data.</text>
</comment>
<feature type="compositionally biased region" description="Polar residues" evidence="2">
    <location>
        <begin position="14"/>
        <end position="26"/>
    </location>
</feature>
<dbReference type="GO" id="GO:0003824">
    <property type="term" value="F:catalytic activity"/>
    <property type="evidence" value="ECO:0007669"/>
    <property type="project" value="InterPro"/>
</dbReference>
<dbReference type="SMART" id="SM00028">
    <property type="entry name" value="TPR"/>
    <property type="match status" value="6"/>
</dbReference>
<dbReference type="AlphaFoldDB" id="A0AAN6N661"/>
<sequence length="1026" mass="114044">MGSCLPWRRKAAPNPQSHANRDSGSSEGPRVPSPSRSHFPAGVQSPRRNTKACSSNAVAEAQATRASTDAGANDQPRTTSQRRRNAASGRATAPRPCRREDFGIAILCALPLEYDAVSLVLDDDNVYKTGRIGKHNVVLALLSSMGKASAASTAAGIRSRYHHVRLAFLSGVEEILLGDVVISKAIVQYDFGRQYPDRFESRDGPEDKMARPDKEFRTRLSTFETADNRQRLQKRTADFLRQLRAKATRKNYGAKYDYPGATEDKLFEPGYRHKHHTGSDPSSCDTLRCDEQYLVPRKRLRLKRETESEKAQEPAIHIGPSGEHRDGIARPKGIIAFEMEGAGVAEEIPCVIIKGNKKWQNFAAATAASALKAVLEHRERLIEVAPRQPHFFVPFGRNKDFLLERIPPSADKDDCQRTAIEGLGGVGKTQIALEAAFRVRDEHPDCHIFWVPANAYREIGRQLGIAGINDDKADVKLLVKTALSQSADNWLLILLFGTAGATPHRGSILFTTRNHEARGIVNLAEMSRPEAVDLLQRNVAAHQLSDTQSTASLLNFLADLPLAIKQASAYMAKTGITATHNERLIELLSKDFEDRARYKSTRNPVAATWLISFHHISRDNQLAAQYLRFMSFISEKEIPKAIGTLKAYAFITERAGQESYDIHRLVRLAMRNWLAENGELKACTTTVMQQLDEVFPFPTHESRAVCMRYLPHTLAALDFQDQSTDDAVKSSLLLNVAESSFMLGKYQDAEELYRQALKLRTQVLGAEHPSTLVSMNNLALVLNSQGKYEEAETLHRQALELSAKVFGAEHPSTLASINNLASVLNSQGKYEEAETMYRQALKLWTKVLGAEHPDTLASINNLASVLDSQGKYEEAETLHRQALELRTKVLGAEHPDTPASMNNLANVLYSQGNINNLANVLDSQGKYEEAETMYRQALKLRTKVLGAEHPDTLTSINNLASVLDSQGKYEEAETIHQQALKLRTKGKYEEAKTMYRQALELRTKVLGAEHPGMLASMDNLTNVRDS</sequence>
<protein>
    <submittedName>
        <fullName evidence="3">Kinesin light chain</fullName>
    </submittedName>
</protein>
<dbReference type="InterPro" id="IPR019734">
    <property type="entry name" value="TPR_rpt"/>
</dbReference>
<evidence type="ECO:0000256" key="1">
    <source>
        <dbReference type="PROSITE-ProRule" id="PRU00339"/>
    </source>
</evidence>
<evidence type="ECO:0000313" key="3">
    <source>
        <dbReference type="EMBL" id="KAK3938097.1"/>
    </source>
</evidence>
<dbReference type="Gene3D" id="3.40.50.300">
    <property type="entry name" value="P-loop containing nucleotide triphosphate hydrolases"/>
    <property type="match status" value="1"/>
</dbReference>
<dbReference type="SUPFAM" id="SSF48452">
    <property type="entry name" value="TPR-like"/>
    <property type="match status" value="1"/>
</dbReference>
<dbReference type="InterPro" id="IPR035994">
    <property type="entry name" value="Nucleoside_phosphorylase_sf"/>
</dbReference>
<dbReference type="GO" id="GO:0009116">
    <property type="term" value="P:nucleoside metabolic process"/>
    <property type="evidence" value="ECO:0007669"/>
    <property type="project" value="InterPro"/>
</dbReference>
<evidence type="ECO:0000313" key="4">
    <source>
        <dbReference type="Proteomes" id="UP001303473"/>
    </source>
</evidence>
<dbReference type="SUPFAM" id="SSF52540">
    <property type="entry name" value="P-loop containing nucleoside triphosphate hydrolases"/>
    <property type="match status" value="1"/>
</dbReference>
<dbReference type="PANTHER" id="PTHR46082">
    <property type="entry name" value="ATP/GTP-BINDING PROTEIN-RELATED"/>
    <property type="match status" value="1"/>
</dbReference>
<organism evidence="3 4">
    <name type="scientific">Diplogelasinospora grovesii</name>
    <dbReference type="NCBI Taxonomy" id="303347"/>
    <lineage>
        <taxon>Eukaryota</taxon>
        <taxon>Fungi</taxon>
        <taxon>Dikarya</taxon>
        <taxon>Ascomycota</taxon>
        <taxon>Pezizomycotina</taxon>
        <taxon>Sordariomycetes</taxon>
        <taxon>Sordariomycetidae</taxon>
        <taxon>Sordariales</taxon>
        <taxon>Diplogelasinosporaceae</taxon>
        <taxon>Diplogelasinospora</taxon>
    </lineage>
</organism>
<dbReference type="Pfam" id="PF13424">
    <property type="entry name" value="TPR_12"/>
    <property type="match status" value="3"/>
</dbReference>
<dbReference type="Gene3D" id="3.40.50.1580">
    <property type="entry name" value="Nucleoside phosphorylase domain"/>
    <property type="match status" value="1"/>
</dbReference>
<accession>A0AAN6N661</accession>
<dbReference type="PANTHER" id="PTHR46082:SF6">
    <property type="entry name" value="AAA+ ATPASE DOMAIN-CONTAINING PROTEIN-RELATED"/>
    <property type="match status" value="1"/>
</dbReference>
<dbReference type="PRINTS" id="PR00381">
    <property type="entry name" value="KINESINLIGHT"/>
</dbReference>
<keyword evidence="4" id="KW-1185">Reference proteome</keyword>
<name>A0AAN6N661_9PEZI</name>